<feature type="compositionally biased region" description="Polar residues" evidence="1">
    <location>
        <begin position="126"/>
        <end position="148"/>
    </location>
</feature>
<organism evidence="2 3">
    <name type="scientific">Nitzschia inconspicua</name>
    <dbReference type="NCBI Taxonomy" id="303405"/>
    <lineage>
        <taxon>Eukaryota</taxon>
        <taxon>Sar</taxon>
        <taxon>Stramenopiles</taxon>
        <taxon>Ochrophyta</taxon>
        <taxon>Bacillariophyta</taxon>
        <taxon>Bacillariophyceae</taxon>
        <taxon>Bacillariophycidae</taxon>
        <taxon>Bacillariales</taxon>
        <taxon>Bacillariaceae</taxon>
        <taxon>Nitzschia</taxon>
    </lineage>
</organism>
<proteinExistence type="predicted"/>
<name>A0A9K3L8W8_9STRA</name>
<protein>
    <submittedName>
        <fullName evidence="2">Uncharacterized protein</fullName>
    </submittedName>
</protein>
<keyword evidence="3" id="KW-1185">Reference proteome</keyword>
<comment type="caution">
    <text evidence="2">The sequence shown here is derived from an EMBL/GenBank/DDBJ whole genome shotgun (WGS) entry which is preliminary data.</text>
</comment>
<dbReference type="EMBL" id="JAGRRH010000014">
    <property type="protein sequence ID" value="KAG7357817.1"/>
    <property type="molecule type" value="Genomic_DNA"/>
</dbReference>
<reference evidence="2" key="2">
    <citation type="submission" date="2021-04" db="EMBL/GenBank/DDBJ databases">
        <authorList>
            <person name="Podell S."/>
        </authorList>
    </citation>
    <scope>NUCLEOTIDE SEQUENCE</scope>
    <source>
        <strain evidence="2">Hildebrandi</strain>
    </source>
</reference>
<reference evidence="2" key="1">
    <citation type="journal article" date="2021" name="Sci. Rep.">
        <title>Diploid genomic architecture of Nitzschia inconspicua, an elite biomass production diatom.</title>
        <authorList>
            <person name="Oliver A."/>
            <person name="Podell S."/>
            <person name="Pinowska A."/>
            <person name="Traller J.C."/>
            <person name="Smith S.R."/>
            <person name="McClure R."/>
            <person name="Beliaev A."/>
            <person name="Bohutskyi P."/>
            <person name="Hill E.A."/>
            <person name="Rabines A."/>
            <person name="Zheng H."/>
            <person name="Allen L.Z."/>
            <person name="Kuo A."/>
            <person name="Grigoriev I.V."/>
            <person name="Allen A.E."/>
            <person name="Hazlebeck D."/>
            <person name="Allen E.E."/>
        </authorList>
    </citation>
    <scope>NUCLEOTIDE SEQUENCE</scope>
    <source>
        <strain evidence="2">Hildebrandi</strain>
    </source>
</reference>
<sequence length="156" mass="17606">MNSILHCNDVYFDENLESISGYTPSCHPAHLDIVVSDAQPHDDDNVEQTGSLLWFCNKKSSPHGLMQTFAKVIVQEEYEIDVHAANDDSDDEASIDSNNDMPALIARYDDDSNDEEEEENIYENNPNSTQQSSYPESINVYDQETDTAILSPPRYP</sequence>
<evidence type="ECO:0000256" key="1">
    <source>
        <dbReference type="SAM" id="MobiDB-lite"/>
    </source>
</evidence>
<feature type="region of interest" description="Disordered" evidence="1">
    <location>
        <begin position="108"/>
        <end position="156"/>
    </location>
</feature>
<dbReference type="Proteomes" id="UP000693970">
    <property type="component" value="Unassembled WGS sequence"/>
</dbReference>
<accession>A0A9K3L8W8</accession>
<evidence type="ECO:0000313" key="2">
    <source>
        <dbReference type="EMBL" id="KAG7357817.1"/>
    </source>
</evidence>
<gene>
    <name evidence="2" type="ORF">IV203_014404</name>
</gene>
<feature type="compositionally biased region" description="Acidic residues" evidence="1">
    <location>
        <begin position="111"/>
        <end position="121"/>
    </location>
</feature>
<dbReference type="AlphaFoldDB" id="A0A9K3L8W8"/>
<evidence type="ECO:0000313" key="3">
    <source>
        <dbReference type="Proteomes" id="UP000693970"/>
    </source>
</evidence>